<name>G7KGW4_MEDTR</name>
<dbReference type="EMBL" id="CM001221">
    <property type="protein sequence ID" value="AES99546.1"/>
    <property type="molecule type" value="Genomic_DNA"/>
</dbReference>
<sequence>MHLRSGKTFGIKITCVIISITKVKSIKTKQAFTNVRNDNIYGPLCAPPVDPLETLVVMTMSFIGQKIDMEIHNINCQVPQQLDYIFELMVHNEVQQIKDLKAK</sequence>
<dbReference type="PaxDb" id="3880-AES99546"/>
<reference evidence="3" key="3">
    <citation type="submission" date="2015-04" db="UniProtKB">
        <authorList>
            <consortium name="EnsemblPlants"/>
        </authorList>
    </citation>
    <scope>IDENTIFICATION</scope>
    <source>
        <strain evidence="3">cv. Jemalong A17</strain>
    </source>
</reference>
<dbReference type="EMBL" id="PSQE01000005">
    <property type="protein sequence ID" value="RHN57097.1"/>
    <property type="molecule type" value="Genomic_DNA"/>
</dbReference>
<gene>
    <name evidence="1" type="ordered locus">MTR_5g082100</name>
    <name evidence="2" type="ORF">MtrunA17_Chr5g0436721</name>
</gene>
<reference evidence="2" key="5">
    <citation type="journal article" date="2018" name="Nat. Plants">
        <title>Whole-genome landscape of Medicago truncatula symbiotic genes.</title>
        <authorList>
            <person name="Pecrix Y."/>
            <person name="Gamas P."/>
            <person name="Carrere S."/>
        </authorList>
    </citation>
    <scope>NUCLEOTIDE SEQUENCE</scope>
    <source>
        <tissue evidence="2">Leaves</tissue>
    </source>
</reference>
<reference evidence="1 4" key="1">
    <citation type="journal article" date="2011" name="Nature">
        <title>The Medicago genome provides insight into the evolution of rhizobial symbioses.</title>
        <authorList>
            <person name="Young N.D."/>
            <person name="Debelle F."/>
            <person name="Oldroyd G.E."/>
            <person name="Geurts R."/>
            <person name="Cannon S.B."/>
            <person name="Udvardi M.K."/>
            <person name="Benedito V.A."/>
            <person name="Mayer K.F."/>
            <person name="Gouzy J."/>
            <person name="Schoof H."/>
            <person name="Van de Peer Y."/>
            <person name="Proost S."/>
            <person name="Cook D.R."/>
            <person name="Meyers B.C."/>
            <person name="Spannagl M."/>
            <person name="Cheung F."/>
            <person name="De Mita S."/>
            <person name="Krishnakumar V."/>
            <person name="Gundlach H."/>
            <person name="Zhou S."/>
            <person name="Mudge J."/>
            <person name="Bharti A.K."/>
            <person name="Murray J.D."/>
            <person name="Naoumkina M.A."/>
            <person name="Rosen B."/>
            <person name="Silverstein K.A."/>
            <person name="Tang H."/>
            <person name="Rombauts S."/>
            <person name="Zhao P.X."/>
            <person name="Zhou P."/>
            <person name="Barbe V."/>
            <person name="Bardou P."/>
            <person name="Bechner M."/>
            <person name="Bellec A."/>
            <person name="Berger A."/>
            <person name="Berges H."/>
            <person name="Bidwell S."/>
            <person name="Bisseling T."/>
            <person name="Choisne N."/>
            <person name="Couloux A."/>
            <person name="Denny R."/>
            <person name="Deshpande S."/>
            <person name="Dai X."/>
            <person name="Doyle J.J."/>
            <person name="Dudez A.M."/>
            <person name="Farmer A.D."/>
            <person name="Fouteau S."/>
            <person name="Franken C."/>
            <person name="Gibelin C."/>
            <person name="Gish J."/>
            <person name="Goldstein S."/>
            <person name="Gonzalez A.J."/>
            <person name="Green P.J."/>
            <person name="Hallab A."/>
            <person name="Hartog M."/>
            <person name="Hua A."/>
            <person name="Humphray S.J."/>
            <person name="Jeong D.H."/>
            <person name="Jing Y."/>
            <person name="Jocker A."/>
            <person name="Kenton S.M."/>
            <person name="Kim D.J."/>
            <person name="Klee K."/>
            <person name="Lai H."/>
            <person name="Lang C."/>
            <person name="Lin S."/>
            <person name="Macmil S.L."/>
            <person name="Magdelenat G."/>
            <person name="Matthews L."/>
            <person name="McCorrison J."/>
            <person name="Monaghan E.L."/>
            <person name="Mun J.H."/>
            <person name="Najar F.Z."/>
            <person name="Nicholson C."/>
            <person name="Noirot C."/>
            <person name="O'Bleness M."/>
            <person name="Paule C.R."/>
            <person name="Poulain J."/>
            <person name="Prion F."/>
            <person name="Qin B."/>
            <person name="Qu C."/>
            <person name="Retzel E.F."/>
            <person name="Riddle C."/>
            <person name="Sallet E."/>
            <person name="Samain S."/>
            <person name="Samson N."/>
            <person name="Sanders I."/>
            <person name="Saurat O."/>
            <person name="Scarpelli C."/>
            <person name="Schiex T."/>
            <person name="Segurens B."/>
            <person name="Severin A.J."/>
            <person name="Sherrier D.J."/>
            <person name="Shi R."/>
            <person name="Sims S."/>
            <person name="Singer S.R."/>
            <person name="Sinharoy S."/>
            <person name="Sterck L."/>
            <person name="Viollet A."/>
            <person name="Wang B.B."/>
            <person name="Wang K."/>
            <person name="Wang M."/>
            <person name="Wang X."/>
            <person name="Warfsmann J."/>
            <person name="Weissenbach J."/>
            <person name="White D.D."/>
            <person name="White J.D."/>
            <person name="Wiley G.B."/>
            <person name="Wincker P."/>
            <person name="Xing Y."/>
            <person name="Yang L."/>
            <person name="Yao Z."/>
            <person name="Ying F."/>
            <person name="Zhai J."/>
            <person name="Zhou L."/>
            <person name="Zuber A."/>
            <person name="Denarie J."/>
            <person name="Dixon R.A."/>
            <person name="May G.D."/>
            <person name="Schwartz D.C."/>
            <person name="Rogers J."/>
            <person name="Quetier F."/>
            <person name="Town C.D."/>
            <person name="Roe B.A."/>
        </authorList>
    </citation>
    <scope>NUCLEOTIDE SEQUENCE [LARGE SCALE GENOMIC DNA]</scope>
    <source>
        <strain evidence="1">A17</strain>
        <strain evidence="3 4">cv. Jemalong A17</strain>
    </source>
</reference>
<keyword evidence="4" id="KW-1185">Reference proteome</keyword>
<proteinExistence type="predicted"/>
<dbReference type="EnsemblPlants" id="AES99546">
    <property type="protein sequence ID" value="AES99546"/>
    <property type="gene ID" value="MTR_5g082100"/>
</dbReference>
<evidence type="ECO:0000313" key="2">
    <source>
        <dbReference type="EMBL" id="RHN57097.1"/>
    </source>
</evidence>
<accession>G7KGW4</accession>
<evidence type="ECO:0000313" key="3">
    <source>
        <dbReference type="EnsemblPlants" id="AES99546"/>
    </source>
</evidence>
<organism evidence="1 4">
    <name type="scientific">Medicago truncatula</name>
    <name type="common">Barrel medic</name>
    <name type="synonym">Medicago tribuloides</name>
    <dbReference type="NCBI Taxonomy" id="3880"/>
    <lineage>
        <taxon>Eukaryota</taxon>
        <taxon>Viridiplantae</taxon>
        <taxon>Streptophyta</taxon>
        <taxon>Embryophyta</taxon>
        <taxon>Tracheophyta</taxon>
        <taxon>Spermatophyta</taxon>
        <taxon>Magnoliopsida</taxon>
        <taxon>eudicotyledons</taxon>
        <taxon>Gunneridae</taxon>
        <taxon>Pentapetalae</taxon>
        <taxon>rosids</taxon>
        <taxon>fabids</taxon>
        <taxon>Fabales</taxon>
        <taxon>Fabaceae</taxon>
        <taxon>Papilionoideae</taxon>
        <taxon>50 kb inversion clade</taxon>
        <taxon>NPAAA clade</taxon>
        <taxon>Hologalegina</taxon>
        <taxon>IRL clade</taxon>
        <taxon>Trifolieae</taxon>
        <taxon>Medicago</taxon>
    </lineage>
</organism>
<reference evidence="5" key="4">
    <citation type="journal article" date="2018" name="Nat. Plants">
        <title>Whole-genome landscape of Medicago truncatula symbiotic genes.</title>
        <authorList>
            <person name="Pecrix Y."/>
            <person name="Staton S.E."/>
            <person name="Sallet E."/>
            <person name="Lelandais-Briere C."/>
            <person name="Moreau S."/>
            <person name="Carrere S."/>
            <person name="Blein T."/>
            <person name="Jardinaud M.F."/>
            <person name="Latrasse D."/>
            <person name="Zouine M."/>
            <person name="Zahm M."/>
            <person name="Kreplak J."/>
            <person name="Mayjonade B."/>
            <person name="Satge C."/>
            <person name="Perez M."/>
            <person name="Cauet S."/>
            <person name="Marande W."/>
            <person name="Chantry-Darmon C."/>
            <person name="Lopez-Roques C."/>
            <person name="Bouchez O."/>
            <person name="Berard A."/>
            <person name="Debelle F."/>
            <person name="Munos S."/>
            <person name="Bendahmane A."/>
            <person name="Berges H."/>
            <person name="Niebel A."/>
            <person name="Buitink J."/>
            <person name="Frugier F."/>
            <person name="Benhamed M."/>
            <person name="Crespi M."/>
            <person name="Gouzy J."/>
            <person name="Gamas P."/>
        </authorList>
    </citation>
    <scope>NUCLEOTIDE SEQUENCE [LARGE SCALE GENOMIC DNA]</scope>
    <source>
        <strain evidence="5">cv. Jemalong A17</strain>
    </source>
</reference>
<dbReference type="Proteomes" id="UP000002051">
    <property type="component" value="Chromosome 5"/>
</dbReference>
<evidence type="ECO:0000313" key="5">
    <source>
        <dbReference type="Proteomes" id="UP000265566"/>
    </source>
</evidence>
<evidence type="ECO:0000313" key="1">
    <source>
        <dbReference type="EMBL" id="AES99546.1"/>
    </source>
</evidence>
<dbReference type="AlphaFoldDB" id="G7KGW4"/>
<dbReference type="Gramene" id="rna32595">
    <property type="protein sequence ID" value="RHN57097.1"/>
    <property type="gene ID" value="gene32595"/>
</dbReference>
<dbReference type="Proteomes" id="UP000265566">
    <property type="component" value="Chromosome 5"/>
</dbReference>
<reference evidence="1 4" key="2">
    <citation type="journal article" date="2014" name="BMC Genomics">
        <title>An improved genome release (version Mt4.0) for the model legume Medicago truncatula.</title>
        <authorList>
            <person name="Tang H."/>
            <person name="Krishnakumar V."/>
            <person name="Bidwell S."/>
            <person name="Rosen B."/>
            <person name="Chan A."/>
            <person name="Zhou S."/>
            <person name="Gentzbittel L."/>
            <person name="Childs K.L."/>
            <person name="Yandell M."/>
            <person name="Gundlach H."/>
            <person name="Mayer K.F."/>
            <person name="Schwartz D.C."/>
            <person name="Town C.D."/>
        </authorList>
    </citation>
    <scope>GENOME REANNOTATION</scope>
    <source>
        <strain evidence="3 4">cv. Jemalong A17</strain>
    </source>
</reference>
<evidence type="ECO:0000313" key="4">
    <source>
        <dbReference type="Proteomes" id="UP000002051"/>
    </source>
</evidence>
<protein>
    <submittedName>
        <fullName evidence="1 3">Uncharacterized protein</fullName>
    </submittedName>
</protein>
<dbReference type="HOGENOM" id="CLU_2267768_0_0_1"/>